<dbReference type="Gene3D" id="2.60.40.10">
    <property type="entry name" value="Immunoglobulins"/>
    <property type="match status" value="2"/>
</dbReference>
<dbReference type="SMART" id="SM00060">
    <property type="entry name" value="FN3"/>
    <property type="match status" value="2"/>
</dbReference>
<dbReference type="InterPro" id="IPR011635">
    <property type="entry name" value="CARDB"/>
</dbReference>
<evidence type="ECO:0000313" key="1">
    <source>
        <dbReference type="EMBL" id="KAA9333109.1"/>
    </source>
</evidence>
<evidence type="ECO:0000313" key="2">
    <source>
        <dbReference type="Proteomes" id="UP000326380"/>
    </source>
</evidence>
<dbReference type="RefSeq" id="WP_151078530.1">
    <property type="nucleotide sequence ID" value="NZ_CP047647.1"/>
</dbReference>
<dbReference type="InterPro" id="IPR036116">
    <property type="entry name" value="FN3_sf"/>
</dbReference>
<accession>A0A7L4ZZE2</accession>
<dbReference type="Pfam" id="PF07705">
    <property type="entry name" value="CARDB"/>
    <property type="match status" value="1"/>
</dbReference>
<dbReference type="SUPFAM" id="SSF49265">
    <property type="entry name" value="Fibronectin type III"/>
    <property type="match status" value="1"/>
</dbReference>
<dbReference type="InterPro" id="IPR003961">
    <property type="entry name" value="FN3_dom"/>
</dbReference>
<dbReference type="InterPro" id="IPR026444">
    <property type="entry name" value="Secre_tail"/>
</dbReference>
<dbReference type="InterPro" id="IPR013783">
    <property type="entry name" value="Ig-like_fold"/>
</dbReference>
<reference evidence="1 2" key="1">
    <citation type="submission" date="2019-09" db="EMBL/GenBank/DDBJ databases">
        <title>Genome sequence of Hymenobacter sp. M3.</title>
        <authorList>
            <person name="Srinivasan S."/>
        </authorList>
    </citation>
    <scope>NUCLEOTIDE SEQUENCE [LARGE SCALE GENOMIC DNA]</scope>
    <source>
        <strain evidence="1 2">M3</strain>
    </source>
</reference>
<dbReference type="EMBL" id="VTWU01000003">
    <property type="protein sequence ID" value="KAA9333109.1"/>
    <property type="molecule type" value="Genomic_DNA"/>
</dbReference>
<dbReference type="AlphaFoldDB" id="A0A7L4ZZE2"/>
<gene>
    <name evidence="1" type="ORF">F0P96_09000</name>
</gene>
<protein>
    <submittedName>
        <fullName evidence="1">T9SS type A sorting domain-containing protein</fullName>
    </submittedName>
</protein>
<dbReference type="PROSITE" id="PS50853">
    <property type="entry name" value="FN3"/>
    <property type="match status" value="1"/>
</dbReference>
<dbReference type="NCBIfam" id="TIGR04183">
    <property type="entry name" value="Por_Secre_tail"/>
    <property type="match status" value="1"/>
</dbReference>
<dbReference type="Proteomes" id="UP000326380">
    <property type="component" value="Unassembled WGS sequence"/>
</dbReference>
<dbReference type="Pfam" id="PF18962">
    <property type="entry name" value="Por_Secre_tail"/>
    <property type="match status" value="1"/>
</dbReference>
<name>A0A7L4ZZE2_9BACT</name>
<sequence>MTRTFTSPTRSRSKWHTRLLTLASALLLAPAVMAQITVPAGNPNTAGARRPLGTWYGFERSALIYTPSEIGSSGNITQIGFYLNSVSAPGAAPTKIYLKTVSNATFAAATTVAAEETGATLVYDATIPATSFVANSWVTVPLTTPFAYNGTSNLEVIVETNATGAGNETSTGKVFRSNVTGTNQAQYWNDDTTPSTTTGTLSTTRPNIQLTGLAAITCPAATGLVASNVTTTSAQIAFTPGAGNTTYTVTYFPTATPANTTTVTPAPTASPITLSGLTLNTAYTVNIVANCAGTPSTQVSSVSFTTPAITNDNPSGAIVLPLGATCTPVNGTNTAATTTTANGYTNPGLAGCGIAASPKDVWYQFTTAASGSAGSTGVTITVTGAPAGYLRLFSSTNGAAGPFTEVACAAGTTNNTVSAPLTVTTLTPNTTYFVSVAGYGSADTQGAFTICATALAPAPANDAAVASVYTLGKVSPLASPVTVQAVIRNAGSAAITNRVVTLDVTGATTFTNQQLIASLAPGASTTVTFAAFPVTATTGTNTVTVTLPADGGAANNTASVTQAVTTSQLSYLDASQPVTASVGVSATTPNGILAVKYTVAQPTNVSQVSLNFLANPTTTSTYQVVILNATATGTPGTVVYSSPTQNRPTAAGVVTIPITGSVTVNGPFYVGLREISGNVGIGYQVEDPLRAATFYYQVGGTTTWNEVGTTTLRTRLGIDVSLLAVSATRNTELANAIAAYPNPASGSFTLNLPALKGERSANLTLLNTLGQQVQVRTLPLEAAGTQTQVDVSTLAAGVYTLRVQAGTQVATKQIVVQ</sequence>
<dbReference type="CDD" id="cd00063">
    <property type="entry name" value="FN3"/>
    <property type="match status" value="1"/>
</dbReference>
<organism evidence="1 2">
    <name type="scientific">Hymenobacter busanensis</name>
    <dbReference type="NCBI Taxonomy" id="2607656"/>
    <lineage>
        <taxon>Bacteria</taxon>
        <taxon>Pseudomonadati</taxon>
        <taxon>Bacteroidota</taxon>
        <taxon>Cytophagia</taxon>
        <taxon>Cytophagales</taxon>
        <taxon>Hymenobacteraceae</taxon>
        <taxon>Hymenobacter</taxon>
    </lineage>
</organism>
<keyword evidence="2" id="KW-1185">Reference proteome</keyword>
<dbReference type="Pfam" id="PF00041">
    <property type="entry name" value="fn3"/>
    <property type="match status" value="1"/>
</dbReference>
<comment type="caution">
    <text evidence="1">The sequence shown here is derived from an EMBL/GenBank/DDBJ whole genome shotgun (WGS) entry which is preliminary data.</text>
</comment>
<proteinExistence type="predicted"/>